<protein>
    <submittedName>
        <fullName evidence="1">Uncharacterized protein</fullName>
    </submittedName>
</protein>
<dbReference type="EMBL" id="JACADJ010000009">
    <property type="protein sequence ID" value="NWH04226.1"/>
    <property type="molecule type" value="Genomic_DNA"/>
</dbReference>
<dbReference type="RefSeq" id="WP_178365680.1">
    <property type="nucleotide sequence ID" value="NZ_JACADJ010000009.1"/>
</dbReference>
<accession>A0A850TA26</accession>
<organism evidence="1 2">
    <name type="scientific">Desulfobacter latus</name>
    <dbReference type="NCBI Taxonomy" id="2292"/>
    <lineage>
        <taxon>Bacteria</taxon>
        <taxon>Pseudomonadati</taxon>
        <taxon>Thermodesulfobacteriota</taxon>
        <taxon>Desulfobacteria</taxon>
        <taxon>Desulfobacterales</taxon>
        <taxon>Desulfobacteraceae</taxon>
        <taxon>Desulfobacter</taxon>
    </lineage>
</organism>
<reference evidence="1 2" key="1">
    <citation type="submission" date="2020-06" db="EMBL/GenBank/DDBJ databases">
        <title>High-quality draft genome of sulfate reducer Desulfobacter latus type strain AcrS2 isolated from marine sediment.</title>
        <authorList>
            <person name="Hoppe M."/>
            <person name="Larsen C.K."/>
            <person name="Marshall I.P.G."/>
            <person name="Schramm A."/>
            <person name="Marietou A.G."/>
        </authorList>
    </citation>
    <scope>NUCLEOTIDE SEQUENCE [LARGE SCALE GENOMIC DNA]</scope>
    <source>
        <strain evidence="1 2">AcRS2</strain>
    </source>
</reference>
<keyword evidence="2" id="KW-1185">Reference proteome</keyword>
<name>A0A850TA26_9BACT</name>
<sequence length="312" mass="34962">MKLLKTKYGEIPGYQNLEKYASGNPASLIFTEPIKIETPVGVIVPQYSVDDHGRRALKPVNFYDNGNLKKAPLQEAADIETKYGKISAELVMFYDDEVLKKLFPLNGKLSGYWGEKDEYALAEDLELQLPCGTIKAKIINLVFYKNGNIKSITLWPQETVDARTPLGTMRIHVGISFYEDGSVKSVEPAEPYTVDTKIGPISAYDNDPEGIMGDINSLQFNNQGDVTALSTTQNAIILRNEAGGEIRYTPYRKESLCSENVAVTIPLQIEFTDETVRFNHSVTEEYNLSECSFEVIEYGRKAVNPFFICNCH</sequence>
<dbReference type="Proteomes" id="UP000553343">
    <property type="component" value="Unassembled WGS sequence"/>
</dbReference>
<evidence type="ECO:0000313" key="2">
    <source>
        <dbReference type="Proteomes" id="UP000553343"/>
    </source>
</evidence>
<comment type="caution">
    <text evidence="1">The sequence shown here is derived from an EMBL/GenBank/DDBJ whole genome shotgun (WGS) entry which is preliminary data.</text>
</comment>
<dbReference type="AlphaFoldDB" id="A0A850TA26"/>
<proteinExistence type="predicted"/>
<evidence type="ECO:0000313" key="1">
    <source>
        <dbReference type="EMBL" id="NWH04226.1"/>
    </source>
</evidence>
<gene>
    <name evidence="1" type="ORF">HXW94_04365</name>
</gene>